<evidence type="ECO:0000313" key="1">
    <source>
        <dbReference type="EnsemblMetazoa" id="GAUT002598-PA"/>
    </source>
</evidence>
<dbReference type="Proteomes" id="UP000078200">
    <property type="component" value="Unassembled WGS sequence"/>
</dbReference>
<reference evidence="1" key="1">
    <citation type="submission" date="2020-05" db="UniProtKB">
        <authorList>
            <consortium name="EnsemblMetazoa"/>
        </authorList>
    </citation>
    <scope>IDENTIFICATION</scope>
    <source>
        <strain evidence="1">TTRI</strain>
    </source>
</reference>
<dbReference type="VEuPathDB" id="VectorBase:GAUT002598"/>
<evidence type="ECO:0000313" key="2">
    <source>
        <dbReference type="Proteomes" id="UP000078200"/>
    </source>
</evidence>
<dbReference type="AlphaFoldDB" id="A0A1A9UEW1"/>
<organism evidence="1 2">
    <name type="scientific">Glossina austeni</name>
    <name type="common">Savannah tsetse fly</name>
    <dbReference type="NCBI Taxonomy" id="7395"/>
    <lineage>
        <taxon>Eukaryota</taxon>
        <taxon>Metazoa</taxon>
        <taxon>Ecdysozoa</taxon>
        <taxon>Arthropoda</taxon>
        <taxon>Hexapoda</taxon>
        <taxon>Insecta</taxon>
        <taxon>Pterygota</taxon>
        <taxon>Neoptera</taxon>
        <taxon>Endopterygota</taxon>
        <taxon>Diptera</taxon>
        <taxon>Brachycera</taxon>
        <taxon>Muscomorpha</taxon>
        <taxon>Hippoboscoidea</taxon>
        <taxon>Glossinidae</taxon>
        <taxon>Glossina</taxon>
    </lineage>
</organism>
<accession>A0A1A9UEW1</accession>
<name>A0A1A9UEW1_GLOAU</name>
<keyword evidence="2" id="KW-1185">Reference proteome</keyword>
<dbReference type="EnsemblMetazoa" id="GAUT002598-RA">
    <property type="protein sequence ID" value="GAUT002598-PA"/>
    <property type="gene ID" value="GAUT002598"/>
</dbReference>
<protein>
    <submittedName>
        <fullName evidence="1">Uncharacterized protein</fullName>
    </submittedName>
</protein>
<proteinExistence type="predicted"/>
<sequence length="107" mass="11938">MRRAVLGAKGKDFVNTLTAVINRHIGVENVVTTEAPRAQSQPFSAAQLTRLRSLKGQKVKYQPTNSKARHLSTDRLLSQSHLRRVCPLYGLMLDLRETIEPAAETIT</sequence>